<dbReference type="PANTHER" id="PTHR42820:SF21">
    <property type="entry name" value="SHORT-CHAIN DEHYDROGENASE REDUCTASE 3B-LIKE"/>
    <property type="match status" value="1"/>
</dbReference>
<dbReference type="OrthoDB" id="294295at2759"/>
<protein>
    <submittedName>
        <fullName evidence="2">Uncharacterized protein</fullName>
    </submittedName>
</protein>
<evidence type="ECO:0000313" key="3">
    <source>
        <dbReference type="Proteomes" id="UP000796880"/>
    </source>
</evidence>
<comment type="similarity">
    <text evidence="1">Belongs to the short-chain dehydrogenases/reductases (SDR) family.</text>
</comment>
<dbReference type="EMBL" id="VOIH02000009">
    <property type="protein sequence ID" value="KAF3437720.1"/>
    <property type="molecule type" value="Genomic_DNA"/>
</dbReference>
<dbReference type="Gene3D" id="3.40.50.720">
    <property type="entry name" value="NAD(P)-binding Rossmann-like Domain"/>
    <property type="match status" value="2"/>
</dbReference>
<organism evidence="2 3">
    <name type="scientific">Rhamnella rubrinervis</name>
    <dbReference type="NCBI Taxonomy" id="2594499"/>
    <lineage>
        <taxon>Eukaryota</taxon>
        <taxon>Viridiplantae</taxon>
        <taxon>Streptophyta</taxon>
        <taxon>Embryophyta</taxon>
        <taxon>Tracheophyta</taxon>
        <taxon>Spermatophyta</taxon>
        <taxon>Magnoliopsida</taxon>
        <taxon>eudicotyledons</taxon>
        <taxon>Gunneridae</taxon>
        <taxon>Pentapetalae</taxon>
        <taxon>rosids</taxon>
        <taxon>fabids</taxon>
        <taxon>Rosales</taxon>
        <taxon>Rhamnaceae</taxon>
        <taxon>rhamnoid group</taxon>
        <taxon>Rhamneae</taxon>
        <taxon>Rhamnella</taxon>
    </lineage>
</organism>
<dbReference type="Pfam" id="PF00106">
    <property type="entry name" value="adh_short"/>
    <property type="match status" value="1"/>
</dbReference>
<keyword evidence="3" id="KW-1185">Reference proteome</keyword>
<dbReference type="Proteomes" id="UP000796880">
    <property type="component" value="Unassembled WGS sequence"/>
</dbReference>
<gene>
    <name evidence="2" type="ORF">FNV43_RR20476</name>
</gene>
<comment type="caution">
    <text evidence="2">The sequence shown here is derived from an EMBL/GenBank/DDBJ whole genome shotgun (WGS) entry which is preliminary data.</text>
</comment>
<name>A0A8K0DUW1_9ROSA</name>
<dbReference type="Pfam" id="PF13561">
    <property type="entry name" value="adh_short_C2"/>
    <property type="match status" value="1"/>
</dbReference>
<proteinExistence type="inferred from homology"/>
<sequence length="192" mass="21067">MTYLLLPTKHKLHGKVAIVTGGASGFGEVTARHFINHGARAVVIADIQDEKGQKGRRIDQSRPLPIYSLRCNRRGPGQVYSRDHSLFVRSPRYHVQQRRHRSPRKASRYRVFAVNVRGMAASVKHAASAMKEGGVKGSMICTASVMASRAKPAGRTDDIMSSLQRSGFGIRVNSVSPGMVATPMMCEYFGAE</sequence>
<dbReference type="SUPFAM" id="SSF51735">
    <property type="entry name" value="NAD(P)-binding Rossmann-fold domains"/>
    <property type="match status" value="1"/>
</dbReference>
<dbReference type="PRINTS" id="PR00081">
    <property type="entry name" value="GDHRDH"/>
</dbReference>
<evidence type="ECO:0000256" key="1">
    <source>
        <dbReference type="ARBA" id="ARBA00006484"/>
    </source>
</evidence>
<accession>A0A8K0DUW1</accession>
<dbReference type="InterPro" id="IPR036291">
    <property type="entry name" value="NAD(P)-bd_dom_sf"/>
</dbReference>
<dbReference type="InterPro" id="IPR002347">
    <property type="entry name" value="SDR_fam"/>
</dbReference>
<evidence type="ECO:0000313" key="2">
    <source>
        <dbReference type="EMBL" id="KAF3437720.1"/>
    </source>
</evidence>
<reference evidence="2" key="1">
    <citation type="submission" date="2020-03" db="EMBL/GenBank/DDBJ databases">
        <title>A high-quality chromosome-level genome assembly of a woody plant with both climbing and erect habits, Rhamnella rubrinervis.</title>
        <authorList>
            <person name="Lu Z."/>
            <person name="Yang Y."/>
            <person name="Zhu X."/>
            <person name="Sun Y."/>
        </authorList>
    </citation>
    <scope>NUCLEOTIDE SEQUENCE</scope>
    <source>
        <strain evidence="2">BYM</strain>
        <tissue evidence="2">Leaf</tissue>
    </source>
</reference>
<dbReference type="AlphaFoldDB" id="A0A8K0DUW1"/>
<dbReference type="PANTHER" id="PTHR42820">
    <property type="entry name" value="SHORT-CHAIN DEHYDROGENASE REDUCTASE"/>
    <property type="match status" value="1"/>
</dbReference>